<evidence type="ECO:0000313" key="1">
    <source>
        <dbReference type="EMBL" id="MET7015842.1"/>
    </source>
</evidence>
<keyword evidence="2" id="KW-1185">Reference proteome</keyword>
<accession>A0ABV2TPI9</accession>
<dbReference type="RefSeq" id="WP_354602301.1">
    <property type="nucleotide sequence ID" value="NZ_JBEWZI010000023.1"/>
</dbReference>
<gene>
    <name evidence="1" type="ORF">ABXR19_16745</name>
</gene>
<reference evidence="1 2" key="1">
    <citation type="submission" date="2024-07" db="EMBL/GenBank/DDBJ databases">
        <title>Uliginosibacterium flavum JJ3220;KACC:17644.</title>
        <authorList>
            <person name="Kim M.K."/>
        </authorList>
    </citation>
    <scope>NUCLEOTIDE SEQUENCE [LARGE SCALE GENOMIC DNA]</scope>
    <source>
        <strain evidence="1 2">KACC:17644</strain>
    </source>
</reference>
<sequence length="111" mass="12302">MIESLFALILLGLVAWYWMDGLTAREIGIAAARQACAAEGVQFLDDTVAQSGIRVLRGDDGRLHLQRSFAFEYSLSGDDRQPGSVTLLAHTVTMLFTGTRHNDEERPNQLH</sequence>
<evidence type="ECO:0000313" key="2">
    <source>
        <dbReference type="Proteomes" id="UP001549691"/>
    </source>
</evidence>
<dbReference type="Proteomes" id="UP001549691">
    <property type="component" value="Unassembled WGS sequence"/>
</dbReference>
<dbReference type="InterPro" id="IPR021732">
    <property type="entry name" value="DUF3301"/>
</dbReference>
<proteinExistence type="predicted"/>
<dbReference type="EMBL" id="JBEWZI010000023">
    <property type="protein sequence ID" value="MET7015842.1"/>
    <property type="molecule type" value="Genomic_DNA"/>
</dbReference>
<protein>
    <submittedName>
        <fullName evidence="1">DUF3301 domain-containing protein</fullName>
    </submittedName>
</protein>
<dbReference type="Pfam" id="PF11743">
    <property type="entry name" value="DUF3301"/>
    <property type="match status" value="1"/>
</dbReference>
<name>A0ABV2TPI9_9RHOO</name>
<organism evidence="1 2">
    <name type="scientific">Uliginosibacterium flavum</name>
    <dbReference type="NCBI Taxonomy" id="1396831"/>
    <lineage>
        <taxon>Bacteria</taxon>
        <taxon>Pseudomonadati</taxon>
        <taxon>Pseudomonadota</taxon>
        <taxon>Betaproteobacteria</taxon>
        <taxon>Rhodocyclales</taxon>
        <taxon>Zoogloeaceae</taxon>
        <taxon>Uliginosibacterium</taxon>
    </lineage>
</organism>
<comment type="caution">
    <text evidence="1">The sequence shown here is derived from an EMBL/GenBank/DDBJ whole genome shotgun (WGS) entry which is preliminary data.</text>
</comment>